<keyword evidence="7" id="KW-1185">Reference proteome</keyword>
<dbReference type="EMBL" id="LUCH01002409">
    <property type="protein sequence ID" value="KAF5401534.1"/>
    <property type="molecule type" value="Genomic_DNA"/>
</dbReference>
<evidence type="ECO:0000256" key="4">
    <source>
        <dbReference type="ARBA" id="ARBA00023136"/>
    </source>
</evidence>
<name>A0A8J4TL95_9TREM</name>
<feature type="transmembrane region" description="Helical" evidence="5">
    <location>
        <begin position="32"/>
        <end position="57"/>
    </location>
</feature>
<dbReference type="Pfam" id="PF00335">
    <property type="entry name" value="Tetraspanin"/>
    <property type="match status" value="1"/>
</dbReference>
<feature type="transmembrane region" description="Helical" evidence="5">
    <location>
        <begin position="128"/>
        <end position="153"/>
    </location>
</feature>
<evidence type="ECO:0000256" key="1">
    <source>
        <dbReference type="ARBA" id="ARBA00004141"/>
    </source>
</evidence>
<protein>
    <submittedName>
        <fullName evidence="6">Tetraspanin-CD63 receptor</fullName>
    </submittedName>
</protein>
<sequence>MARKYGTVEEEQPRRQRQNCCCKMFCNIPCRIVLFIINVVSSIVALLLVTVGALMVWGENVMETLLSKILLPLITAFAKEGDTKAIAELVTRLLNTTAPLGYIIFSLGCLILVISVVGYIGACCNSRIAFYIYEIILSVLAIAILGGIIFYYARKDLVYGRVEQLFITSIHEYKNMETDDVNSLIVGFVSPSLNCCGMYNASEFTNMLPHDSYGQKEFNNLKYPIVCCKMDKHFALLDLSCPGEFNEENSNIYNPCKDTFHSTFLKYADYAAIGLIAVFVLLLILVAFTGCTIRVDVV</sequence>
<feature type="transmembrane region" description="Helical" evidence="5">
    <location>
        <begin position="270"/>
        <end position="293"/>
    </location>
</feature>
<gene>
    <name evidence="6" type="ORF">PHET_04368</name>
</gene>
<proteinExistence type="predicted"/>
<keyword evidence="2 5" id="KW-0812">Transmembrane</keyword>
<dbReference type="GO" id="GO:0016020">
    <property type="term" value="C:membrane"/>
    <property type="evidence" value="ECO:0007669"/>
    <property type="project" value="UniProtKB-SubCell"/>
</dbReference>
<comment type="caution">
    <text evidence="6">The sequence shown here is derived from an EMBL/GenBank/DDBJ whole genome shotgun (WGS) entry which is preliminary data.</text>
</comment>
<evidence type="ECO:0000256" key="2">
    <source>
        <dbReference type="ARBA" id="ARBA00022692"/>
    </source>
</evidence>
<evidence type="ECO:0000256" key="3">
    <source>
        <dbReference type="ARBA" id="ARBA00022989"/>
    </source>
</evidence>
<keyword evidence="4 5" id="KW-0472">Membrane</keyword>
<accession>A0A8J4TL95</accession>
<evidence type="ECO:0000313" key="6">
    <source>
        <dbReference type="EMBL" id="KAF5401534.1"/>
    </source>
</evidence>
<reference evidence="6" key="1">
    <citation type="submission" date="2019-05" db="EMBL/GenBank/DDBJ databases">
        <title>Annotation for the trematode Paragonimus heterotremus.</title>
        <authorList>
            <person name="Choi Y.-J."/>
        </authorList>
    </citation>
    <scope>NUCLEOTIDE SEQUENCE</scope>
    <source>
        <strain evidence="6">LC</strain>
    </source>
</reference>
<dbReference type="AlphaFoldDB" id="A0A8J4TL95"/>
<dbReference type="InterPro" id="IPR018499">
    <property type="entry name" value="Tetraspanin/Peripherin"/>
</dbReference>
<comment type="subcellular location">
    <subcellularLocation>
        <location evidence="1">Membrane</location>
        <topology evidence="1">Multi-pass membrane protein</topology>
    </subcellularLocation>
</comment>
<feature type="transmembrane region" description="Helical" evidence="5">
    <location>
        <begin position="100"/>
        <end position="121"/>
    </location>
</feature>
<keyword evidence="6" id="KW-0675">Receptor</keyword>
<dbReference type="OrthoDB" id="6131345at2759"/>
<keyword evidence="3 5" id="KW-1133">Transmembrane helix</keyword>
<dbReference type="Proteomes" id="UP000748531">
    <property type="component" value="Unassembled WGS sequence"/>
</dbReference>
<organism evidence="6 7">
    <name type="scientific">Paragonimus heterotremus</name>
    <dbReference type="NCBI Taxonomy" id="100268"/>
    <lineage>
        <taxon>Eukaryota</taxon>
        <taxon>Metazoa</taxon>
        <taxon>Spiralia</taxon>
        <taxon>Lophotrochozoa</taxon>
        <taxon>Platyhelminthes</taxon>
        <taxon>Trematoda</taxon>
        <taxon>Digenea</taxon>
        <taxon>Plagiorchiida</taxon>
        <taxon>Troglotremata</taxon>
        <taxon>Troglotrematidae</taxon>
        <taxon>Paragonimus</taxon>
    </lineage>
</organism>
<evidence type="ECO:0000256" key="5">
    <source>
        <dbReference type="SAM" id="Phobius"/>
    </source>
</evidence>
<evidence type="ECO:0000313" key="7">
    <source>
        <dbReference type="Proteomes" id="UP000748531"/>
    </source>
</evidence>